<gene>
    <name evidence="1" type="ORF">EEN95_08175</name>
</gene>
<comment type="caution">
    <text evidence="1">The sequence shown here is derived from an EMBL/GenBank/DDBJ whole genome shotgun (WGS) entry which is preliminary data.</text>
</comment>
<accession>A0A3J4MJE3</accession>
<reference evidence="1" key="1">
    <citation type="submission" date="2018-11" db="EMBL/GenBank/DDBJ databases">
        <authorList>
            <consortium name="PulseNet: The National Subtyping Network for Foodborne Disease Surveillance"/>
            <person name="Tarr C.L."/>
            <person name="Trees E."/>
            <person name="Katz L.S."/>
            <person name="Carleton-Romer H.A."/>
            <person name="Stroika S."/>
            <person name="Kucerova Z."/>
            <person name="Roache K.F."/>
            <person name="Sabol A.L."/>
            <person name="Besser J."/>
            <person name="Gerner-Smidt P."/>
        </authorList>
    </citation>
    <scope>NUCLEOTIDE SEQUENCE [LARGE SCALE GENOMIC DNA]</scope>
    <source>
        <strain evidence="1">PNUSAS057377</strain>
    </source>
</reference>
<sequence>MAAQALYQPAKCAIRPLRTLLVVSNRVPYAVFFRLLHAMPTRVTFLFGGIIYPVKASFIW</sequence>
<name>A0A3J4MJE3_SALER</name>
<dbReference type="AlphaFoldDB" id="A0A3J4MJE3"/>
<dbReference type="EMBL" id="RMUA01000009">
    <property type="protein sequence ID" value="MFK69309.1"/>
    <property type="molecule type" value="Genomic_DNA"/>
</dbReference>
<dbReference type="Proteomes" id="UP000885320">
    <property type="component" value="Unassembled WGS sequence"/>
</dbReference>
<protein>
    <submittedName>
        <fullName evidence="1">Uncharacterized protein</fullName>
    </submittedName>
</protein>
<evidence type="ECO:0000313" key="1">
    <source>
        <dbReference type="EMBL" id="MFK69309.1"/>
    </source>
</evidence>
<organism evidence="1">
    <name type="scientific">Salmonella enterica</name>
    <name type="common">Salmonella choleraesuis</name>
    <dbReference type="NCBI Taxonomy" id="28901"/>
    <lineage>
        <taxon>Bacteria</taxon>
        <taxon>Pseudomonadati</taxon>
        <taxon>Pseudomonadota</taxon>
        <taxon>Gammaproteobacteria</taxon>
        <taxon>Enterobacterales</taxon>
        <taxon>Enterobacteriaceae</taxon>
        <taxon>Salmonella</taxon>
    </lineage>
</organism>
<proteinExistence type="predicted"/>